<evidence type="ECO:0008006" key="3">
    <source>
        <dbReference type="Google" id="ProtNLM"/>
    </source>
</evidence>
<accession>A0A1G8YZL5</accession>
<keyword evidence="2" id="KW-1185">Reference proteome</keyword>
<dbReference type="OrthoDB" id="278693at2"/>
<dbReference type="STRING" id="376427.SAMN04487954_11147"/>
<evidence type="ECO:0000313" key="1">
    <source>
        <dbReference type="EMBL" id="SDK08221.1"/>
    </source>
</evidence>
<evidence type="ECO:0000313" key="2">
    <source>
        <dbReference type="Proteomes" id="UP000198525"/>
    </source>
</evidence>
<dbReference type="AlphaFoldDB" id="A0A1G8YZL5"/>
<dbReference type="RefSeq" id="WP_043337196.1">
    <property type="nucleotide sequence ID" value="NZ_FNES01000011.1"/>
</dbReference>
<dbReference type="Proteomes" id="UP000198525">
    <property type="component" value="Unassembled WGS sequence"/>
</dbReference>
<sequence>MKIETFHDLIDWTRQLHAQLAECFRHCATRQEEARAKSLLEYLADHEAVLEHTVASFEKQADPKALNTWVYDYLSHAPIKPHQACNLPYAEMGFEDISREVFSLHDQVIALYRYLEGRADIPEARDLVRELLKLEEHEAMRLSQQINRARDL</sequence>
<dbReference type="GeneID" id="97325977"/>
<proteinExistence type="predicted"/>
<name>A0A1G8YZL5_9GAMM</name>
<dbReference type="EMBL" id="FNES01000011">
    <property type="protein sequence ID" value="SDK08221.1"/>
    <property type="molecule type" value="Genomic_DNA"/>
</dbReference>
<reference evidence="1 2" key="1">
    <citation type="submission" date="2016-10" db="EMBL/GenBank/DDBJ databases">
        <authorList>
            <person name="de Groot N.N."/>
        </authorList>
    </citation>
    <scope>NUCLEOTIDE SEQUENCE [LARGE SCALE GENOMIC DNA]</scope>
    <source>
        <strain evidence="1 2">CGMCC 1.6133</strain>
    </source>
</reference>
<organism evidence="1 2">
    <name type="scientific">Billgrantia gudaonensis</name>
    <dbReference type="NCBI Taxonomy" id="376427"/>
    <lineage>
        <taxon>Bacteria</taxon>
        <taxon>Pseudomonadati</taxon>
        <taxon>Pseudomonadota</taxon>
        <taxon>Gammaproteobacteria</taxon>
        <taxon>Oceanospirillales</taxon>
        <taxon>Halomonadaceae</taxon>
        <taxon>Billgrantia</taxon>
    </lineage>
</organism>
<gene>
    <name evidence="1" type="ORF">SAMN04487954_11147</name>
</gene>
<protein>
    <recommendedName>
        <fullName evidence="3">ATPase</fullName>
    </recommendedName>
</protein>